<dbReference type="AlphaFoldDB" id="A0A7W9EH17"/>
<proteinExistence type="predicted"/>
<accession>A0A7W9EH17</accession>
<comment type="caution">
    <text evidence="1">The sequence shown here is derived from an EMBL/GenBank/DDBJ whole genome shotgun (WGS) entry which is preliminary data.</text>
</comment>
<dbReference type="EMBL" id="JACIJC010000007">
    <property type="protein sequence ID" value="MBB5687665.1"/>
    <property type="molecule type" value="Genomic_DNA"/>
</dbReference>
<protein>
    <submittedName>
        <fullName evidence="1">Uncharacterized protein</fullName>
    </submittedName>
</protein>
<reference evidence="1 2" key="1">
    <citation type="submission" date="2020-08" db="EMBL/GenBank/DDBJ databases">
        <title>Genomic Encyclopedia of Type Strains, Phase IV (KMG-IV): sequencing the most valuable type-strain genomes for metagenomic binning, comparative biology and taxonomic classification.</title>
        <authorList>
            <person name="Goeker M."/>
        </authorList>
    </citation>
    <scope>NUCLEOTIDE SEQUENCE [LARGE SCALE GENOMIC DNA]</scope>
    <source>
        <strain evidence="1 2">DSM 25079</strain>
    </source>
</reference>
<organism evidence="1 2">
    <name type="scientific">Sphingobium boeckii</name>
    <dbReference type="NCBI Taxonomy" id="1082345"/>
    <lineage>
        <taxon>Bacteria</taxon>
        <taxon>Pseudomonadati</taxon>
        <taxon>Pseudomonadota</taxon>
        <taxon>Alphaproteobacteria</taxon>
        <taxon>Sphingomonadales</taxon>
        <taxon>Sphingomonadaceae</taxon>
        <taxon>Sphingobium</taxon>
    </lineage>
</organism>
<dbReference type="Proteomes" id="UP000549617">
    <property type="component" value="Unassembled WGS sequence"/>
</dbReference>
<dbReference type="RefSeq" id="WP_184021742.1">
    <property type="nucleotide sequence ID" value="NZ_JACIJC010000007.1"/>
</dbReference>
<evidence type="ECO:0000313" key="1">
    <source>
        <dbReference type="EMBL" id="MBB5687665.1"/>
    </source>
</evidence>
<keyword evidence="2" id="KW-1185">Reference proteome</keyword>
<evidence type="ECO:0000313" key="2">
    <source>
        <dbReference type="Proteomes" id="UP000549617"/>
    </source>
</evidence>
<gene>
    <name evidence="1" type="ORF">FHS49_003709</name>
</gene>
<sequence length="88" mass="9769">MADKNPEQLTHVTIRLVGKEDAEQICNMLRGLLLSSKTVELKGITNSRLLRGYSISFGVGSIAQKFVGDVETLFSPKVRERLEIDLHG</sequence>
<name>A0A7W9EH17_9SPHN</name>